<dbReference type="RefSeq" id="WP_180568699.1">
    <property type="nucleotide sequence ID" value="NZ_JACCKB010000016.1"/>
</dbReference>
<sequence>MAVTLAGCQPLVEFADAQQTDDSQPEKEQSRLQTQIAWLLLEAEDAFKERRLTTPEGDNALGYYREVIRLQPDNVEANQGVEQIVEQYFIWAHRAATQQRWGKASEYLEKAQQIKPDHPGLKEIADLIKQGQSK</sequence>
<comment type="caution">
    <text evidence="1">The sequence shown here is derived from an EMBL/GenBank/DDBJ whole genome shotgun (WGS) entry which is preliminary data.</text>
</comment>
<evidence type="ECO:0008006" key="3">
    <source>
        <dbReference type="Google" id="ProtNLM"/>
    </source>
</evidence>
<accession>A0A853I522</accession>
<proteinExistence type="predicted"/>
<dbReference type="Gene3D" id="1.25.40.10">
    <property type="entry name" value="Tetratricopeptide repeat domain"/>
    <property type="match status" value="1"/>
</dbReference>
<dbReference type="EMBL" id="JACCKB010000016">
    <property type="protein sequence ID" value="NYZ66672.1"/>
    <property type="molecule type" value="Genomic_DNA"/>
</dbReference>
<evidence type="ECO:0000313" key="2">
    <source>
        <dbReference type="Proteomes" id="UP000569732"/>
    </source>
</evidence>
<gene>
    <name evidence="1" type="ORF">H0A36_11690</name>
</gene>
<protein>
    <recommendedName>
        <fullName evidence="3">Tetratricopeptide repeat protein</fullName>
    </recommendedName>
</protein>
<keyword evidence="2" id="KW-1185">Reference proteome</keyword>
<reference evidence="1 2" key="1">
    <citation type="submission" date="2020-07" db="EMBL/GenBank/DDBJ databases">
        <title>Endozoicomonas sp. nov., isolated from sediment.</title>
        <authorList>
            <person name="Gu T."/>
        </authorList>
    </citation>
    <scope>NUCLEOTIDE SEQUENCE [LARGE SCALE GENOMIC DNA]</scope>
    <source>
        <strain evidence="1 2">SM1973</strain>
    </source>
</reference>
<evidence type="ECO:0000313" key="1">
    <source>
        <dbReference type="EMBL" id="NYZ66672.1"/>
    </source>
</evidence>
<organism evidence="1 2">
    <name type="scientific">Spartinivicinus marinus</name>
    <dbReference type="NCBI Taxonomy" id="2994442"/>
    <lineage>
        <taxon>Bacteria</taxon>
        <taxon>Pseudomonadati</taxon>
        <taxon>Pseudomonadota</taxon>
        <taxon>Gammaproteobacteria</taxon>
        <taxon>Oceanospirillales</taxon>
        <taxon>Zooshikellaceae</taxon>
        <taxon>Spartinivicinus</taxon>
    </lineage>
</organism>
<dbReference type="Proteomes" id="UP000569732">
    <property type="component" value="Unassembled WGS sequence"/>
</dbReference>
<dbReference type="SUPFAM" id="SSF48452">
    <property type="entry name" value="TPR-like"/>
    <property type="match status" value="1"/>
</dbReference>
<dbReference type="InterPro" id="IPR011990">
    <property type="entry name" value="TPR-like_helical_dom_sf"/>
</dbReference>
<name>A0A853I522_9GAMM</name>
<dbReference type="AlphaFoldDB" id="A0A853I522"/>